<reference evidence="1" key="1">
    <citation type="submission" date="2022-10" db="EMBL/GenBank/DDBJ databases">
        <authorList>
            <person name="Yu W.X."/>
        </authorList>
    </citation>
    <scope>NUCLEOTIDE SEQUENCE</scope>
    <source>
        <strain evidence="1">AAT</strain>
    </source>
</reference>
<evidence type="ECO:0008006" key="3">
    <source>
        <dbReference type="Google" id="ProtNLM"/>
    </source>
</evidence>
<dbReference type="RefSeq" id="WP_301192926.1">
    <property type="nucleotide sequence ID" value="NZ_JAPDPJ010000103.1"/>
</dbReference>
<dbReference type="SUPFAM" id="SSF88723">
    <property type="entry name" value="PIN domain-like"/>
    <property type="match status" value="1"/>
</dbReference>
<protein>
    <recommendedName>
        <fullName evidence="3">N-acetyltransferase domain-containing protein</fullName>
    </recommendedName>
</protein>
<dbReference type="EMBL" id="JAPDPJ010000103">
    <property type="protein sequence ID" value="MCW3789371.1"/>
    <property type="molecule type" value="Genomic_DNA"/>
</dbReference>
<accession>A0AAE3M8U7</accession>
<dbReference type="InterPro" id="IPR016181">
    <property type="entry name" value="Acyl_CoA_acyltransferase"/>
</dbReference>
<keyword evidence="2" id="KW-1185">Reference proteome</keyword>
<comment type="caution">
    <text evidence="1">The sequence shown here is derived from an EMBL/GenBank/DDBJ whole genome shotgun (WGS) entry which is preliminary data.</text>
</comment>
<evidence type="ECO:0000313" key="1">
    <source>
        <dbReference type="EMBL" id="MCW3789371.1"/>
    </source>
</evidence>
<dbReference type="Gene3D" id="3.40.630.30">
    <property type="match status" value="1"/>
</dbReference>
<sequence>MRILLDTNIVIHREASKVRNSDIGKLFNWFDRTKATKIVHPLSIEEISKHKDPSVVETMKIKIENYNILKTESLDDDKIKNLRLKDITKNDTIDTSIVKEVYNDRVDIIVTEDRGIHKKALALGVAEKVYTIDSYIEKVTAENPDLTDYKVLAVKKEFFGNIKLQDEFFDSFKEDYAEFENWFKKKSDEVSYICFADNEIGAFLYLKIENKNEQYNTIEPIFEPKKRLKVGTFKVKSNGYKLGERFLKIIFDNALVNQVDEIYVTIFEKRDEQIRLIRLLEDWGFKEWGTSKTPNGIEKVLVRNFKKEVNINYPKLTYPFITRNSKTYLVPIYPDYHTELLPDSVLNNESPQSFIENEPHRNAIQKVYVSRSYDRSVSKGDLILFYRTGGYHKSVITTIGLVESVHDNIPSEEKFIELCRKRSVFDDDELKRHWRYQSYGKWISPFIVNFLYIYTFPKRLNLAKLIELGVISDVNSAPRGFEKISREKFEIIIKGSKTDENYIID</sequence>
<dbReference type="CDD" id="cd18699">
    <property type="entry name" value="PIN_VapC_like"/>
    <property type="match status" value="1"/>
</dbReference>
<dbReference type="AlphaFoldDB" id="A0AAE3M8U7"/>
<dbReference type="InterPro" id="IPR029060">
    <property type="entry name" value="PIN-like_dom_sf"/>
</dbReference>
<gene>
    <name evidence="1" type="ORF">OM075_23110</name>
</gene>
<evidence type="ECO:0000313" key="2">
    <source>
        <dbReference type="Proteomes" id="UP001209229"/>
    </source>
</evidence>
<proteinExistence type="predicted"/>
<name>A0AAE3M8U7_9BACT</name>
<dbReference type="SUPFAM" id="SSF55729">
    <property type="entry name" value="Acyl-CoA N-acyltransferases (Nat)"/>
    <property type="match status" value="1"/>
</dbReference>
<dbReference type="Proteomes" id="UP001209229">
    <property type="component" value="Unassembled WGS sequence"/>
</dbReference>
<organism evidence="1 2">
    <name type="scientific">Plebeiibacterium sediminum</name>
    <dbReference type="NCBI Taxonomy" id="2992112"/>
    <lineage>
        <taxon>Bacteria</taxon>
        <taxon>Pseudomonadati</taxon>
        <taxon>Bacteroidota</taxon>
        <taxon>Bacteroidia</taxon>
        <taxon>Marinilabiliales</taxon>
        <taxon>Marinilabiliaceae</taxon>
        <taxon>Plebeiibacterium</taxon>
    </lineage>
</organism>